<organism evidence="2 3">
    <name type="scientific">Variovorax paradoxus</name>
    <dbReference type="NCBI Taxonomy" id="34073"/>
    <lineage>
        <taxon>Bacteria</taxon>
        <taxon>Pseudomonadati</taxon>
        <taxon>Pseudomonadota</taxon>
        <taxon>Betaproteobacteria</taxon>
        <taxon>Burkholderiales</taxon>
        <taxon>Comamonadaceae</taxon>
        <taxon>Variovorax</taxon>
    </lineage>
</organism>
<dbReference type="InterPro" id="IPR024487">
    <property type="entry name" value="CBP_BcsR"/>
</dbReference>
<name>A0AA91DMM2_VARPD</name>
<dbReference type="RefSeq" id="WP_081269427.1">
    <property type="nucleotide sequence ID" value="NZ_LVHG01000057.1"/>
</dbReference>
<proteinExistence type="predicted"/>
<evidence type="ECO:0000313" key="3">
    <source>
        <dbReference type="Proteomes" id="UP000077852"/>
    </source>
</evidence>
<accession>A0AA91DMM2</accession>
<evidence type="ECO:0008006" key="4">
    <source>
        <dbReference type="Google" id="ProtNLM"/>
    </source>
</evidence>
<feature type="compositionally biased region" description="Pro residues" evidence="1">
    <location>
        <begin position="88"/>
        <end position="108"/>
    </location>
</feature>
<evidence type="ECO:0000256" key="1">
    <source>
        <dbReference type="SAM" id="MobiDB-lite"/>
    </source>
</evidence>
<reference evidence="2 3" key="1">
    <citation type="submission" date="2016-03" db="EMBL/GenBank/DDBJ databases">
        <title>Genome sequence of Variovorax paradoxus KB5.</title>
        <authorList>
            <person name="Jeong H."/>
            <person name="Hong C.E."/>
            <person name="Jo S.H."/>
            <person name="Park J.M."/>
        </authorList>
    </citation>
    <scope>NUCLEOTIDE SEQUENCE [LARGE SCALE GENOMIC DNA]</scope>
    <source>
        <strain evidence="2 3">KB5</strain>
    </source>
</reference>
<feature type="region of interest" description="Disordered" evidence="1">
    <location>
        <begin position="88"/>
        <end position="167"/>
    </location>
</feature>
<protein>
    <recommendedName>
        <fullName evidence="4">Cellulose biosynthesis protein BcsR</fullName>
    </recommendedName>
</protein>
<dbReference type="EMBL" id="LVHG01000057">
    <property type="protein sequence ID" value="OAK61174.1"/>
    <property type="molecule type" value="Genomic_DNA"/>
</dbReference>
<dbReference type="Proteomes" id="UP000077852">
    <property type="component" value="Unassembled WGS sequence"/>
</dbReference>
<feature type="compositionally biased region" description="Low complexity" evidence="1">
    <location>
        <begin position="148"/>
        <end position="157"/>
    </location>
</feature>
<comment type="caution">
    <text evidence="2">The sequence shown here is derived from an EMBL/GenBank/DDBJ whole genome shotgun (WGS) entry which is preliminary data.</text>
</comment>
<dbReference type="Pfam" id="PF10945">
    <property type="entry name" value="CBP_BcsR"/>
    <property type="match status" value="1"/>
</dbReference>
<gene>
    <name evidence="2" type="ORF">A3K87_21980</name>
</gene>
<evidence type="ECO:0000313" key="2">
    <source>
        <dbReference type="EMBL" id="OAK61174.1"/>
    </source>
</evidence>
<feature type="compositionally biased region" description="Low complexity" evidence="1">
    <location>
        <begin position="109"/>
        <end position="120"/>
    </location>
</feature>
<sequence>MSKDDPTPEDIAGLFRKFGGDAHDYKEFAPPETEEEAPRVWPLLTGEKIERPSAPAARTPAAPLMAPVQPLPVAAAPQPRVEPVLRPLPVPSPIAAPAPVPAPAPAPAPLFARPPLAAHQPQPPAAHQPATASEPAPTPLSQLFERLAAPQPRAAQPGLMSRWRRPT</sequence>
<dbReference type="AlphaFoldDB" id="A0AA91DMM2"/>